<organism evidence="2 3">
    <name type="scientific">Paenibacillus silagei</name>
    <dbReference type="NCBI Taxonomy" id="1670801"/>
    <lineage>
        <taxon>Bacteria</taxon>
        <taxon>Bacillati</taxon>
        <taxon>Bacillota</taxon>
        <taxon>Bacilli</taxon>
        <taxon>Bacillales</taxon>
        <taxon>Paenibacillaceae</taxon>
        <taxon>Paenibacillus</taxon>
    </lineage>
</organism>
<evidence type="ECO:0000313" key="2">
    <source>
        <dbReference type="EMBL" id="MBP2111729.1"/>
    </source>
</evidence>
<keyword evidence="1" id="KW-0472">Membrane</keyword>
<evidence type="ECO:0000313" key="3">
    <source>
        <dbReference type="Proteomes" id="UP000773462"/>
    </source>
</evidence>
<comment type="caution">
    <text evidence="2">The sequence shown here is derived from an EMBL/GenBank/DDBJ whole genome shotgun (WGS) entry which is preliminary data.</text>
</comment>
<dbReference type="EMBL" id="JAGGLV010000005">
    <property type="protein sequence ID" value="MBP2111729.1"/>
    <property type="molecule type" value="Genomic_DNA"/>
</dbReference>
<reference evidence="2 3" key="1">
    <citation type="submission" date="2021-03" db="EMBL/GenBank/DDBJ databases">
        <title>Genomic Encyclopedia of Type Strains, Phase IV (KMG-IV): sequencing the most valuable type-strain genomes for metagenomic binning, comparative biology and taxonomic classification.</title>
        <authorList>
            <person name="Goeker M."/>
        </authorList>
    </citation>
    <scope>NUCLEOTIDE SEQUENCE [LARGE SCALE GENOMIC DNA]</scope>
    <source>
        <strain evidence="2 3">DSM 101953</strain>
    </source>
</reference>
<evidence type="ECO:0000256" key="1">
    <source>
        <dbReference type="SAM" id="Phobius"/>
    </source>
</evidence>
<keyword evidence="1" id="KW-0812">Transmembrane</keyword>
<accession>A0ABS4NQN6</accession>
<protein>
    <submittedName>
        <fullName evidence="2">Uncharacterized protein</fullName>
    </submittedName>
</protein>
<keyword evidence="1" id="KW-1133">Transmembrane helix</keyword>
<proteinExistence type="predicted"/>
<gene>
    <name evidence="2" type="ORF">J2Z70_001870</name>
</gene>
<dbReference type="Proteomes" id="UP000773462">
    <property type="component" value="Unassembled WGS sequence"/>
</dbReference>
<keyword evidence="3" id="KW-1185">Reference proteome</keyword>
<sequence>MNTIPAHAETRKKADIAEGSNGYIDEQLLPQQVIEGGGPFRRVDLSSLPGPVKYIGYMIVYGIPVLLLSLIVAVTFFK</sequence>
<dbReference type="RefSeq" id="WP_209871873.1">
    <property type="nucleotide sequence ID" value="NZ_JAGGLV010000005.1"/>
</dbReference>
<name>A0ABS4NQN6_9BACL</name>
<feature type="transmembrane region" description="Helical" evidence="1">
    <location>
        <begin position="54"/>
        <end position="77"/>
    </location>
</feature>